<dbReference type="KEGG" id="ota:OT_ostta18g00410"/>
<dbReference type="OrthoDB" id="10250354at2759"/>
<proteinExistence type="predicted"/>
<keyword evidence="2" id="KW-1185">Reference proteome</keyword>
<dbReference type="InParanoid" id="Q00SW8"/>
<sequence length="251" mass="26788">MASNAGYGGGGGGGTAAEDFARRARAASARGGESGAGTGYRYEYRRDFSREDAERVFREIFGSDSSSFLREVERAMREAATRGGGFPPRGFGASGFGPGGFAFRGQMSAYDLNDLFKTIFSEQAFGERRGGGEVSETSYVNARGETVIRRVTRFRGPNGVVSESVTERVVGRGSAGSTPGFDPFRYERASSARSPPPPGSVVGVNPLVELAVGAARVLRVAFVRFIATFGARLLQTAIRFLLRRLFGGGRF</sequence>
<dbReference type="AlphaFoldDB" id="Q00SW8"/>
<protein>
    <submittedName>
        <fullName evidence="1">DnaJ domain</fullName>
    </submittedName>
</protein>
<reference evidence="1 2" key="2">
    <citation type="journal article" date="2014" name="BMC Genomics">
        <title>An improved genome of the model marine alga Ostreococcus tauri unfolds by assessing Illumina de novo assemblies.</title>
        <authorList>
            <person name="Blanc-Mathieu R."/>
            <person name="Verhelst B."/>
            <person name="Derelle E."/>
            <person name="Rombauts S."/>
            <person name="Bouget F.Y."/>
            <person name="Carre I."/>
            <person name="Chateau A."/>
            <person name="Eyre-Walker A."/>
            <person name="Grimsley N."/>
            <person name="Moreau H."/>
            <person name="Piegu B."/>
            <person name="Rivals E."/>
            <person name="Schackwitz W."/>
            <person name="Van de Peer Y."/>
            <person name="Piganeau G."/>
        </authorList>
    </citation>
    <scope>NUCLEOTIDE SEQUENCE [LARGE SCALE GENOMIC DNA]</scope>
    <source>
        <strain evidence="2">OTTH 0595 / CCAP 157/2 / RCC745</strain>
    </source>
</reference>
<accession>Q00SW8</accession>
<organism evidence="1 2">
    <name type="scientific">Ostreococcus tauri</name>
    <name type="common">Marine green alga</name>
    <dbReference type="NCBI Taxonomy" id="70448"/>
    <lineage>
        <taxon>Eukaryota</taxon>
        <taxon>Viridiplantae</taxon>
        <taxon>Chlorophyta</taxon>
        <taxon>Mamiellophyceae</taxon>
        <taxon>Mamiellales</taxon>
        <taxon>Bathycoccaceae</taxon>
        <taxon>Ostreococcus</taxon>
    </lineage>
</organism>
<reference evidence="2" key="1">
    <citation type="journal article" date="2006" name="Proc. Natl. Acad. Sci. U.S.A.">
        <title>Genome analysis of the smallest free-living eukaryote Ostreococcus tauri unveils many unique features.</title>
        <authorList>
            <person name="Derelle E."/>
            <person name="Ferraz C."/>
            <person name="Rombauts S."/>
            <person name="Rouze P."/>
            <person name="Worden A.Z."/>
            <person name="Robbens S."/>
            <person name="Partensky F."/>
            <person name="Degroeve S."/>
            <person name="Echeynie S."/>
            <person name="Cooke R."/>
            <person name="Saeys Y."/>
            <person name="Wuyts J."/>
            <person name="Jabbari K."/>
            <person name="Bowler C."/>
            <person name="Panaud O."/>
            <person name="Piegu B."/>
            <person name="Ball S.G."/>
            <person name="Ral J.-P."/>
            <person name="Bouget F.-Y."/>
            <person name="Piganeau G."/>
            <person name="De Baets B."/>
            <person name="Picard A."/>
            <person name="Delseny M."/>
            <person name="Demaille J."/>
            <person name="Van de Peer Y."/>
            <person name="Moreau H."/>
        </authorList>
    </citation>
    <scope>NUCLEOTIDE SEQUENCE [LARGE SCALE GENOMIC DNA]</scope>
    <source>
        <strain evidence="2">OTTH 0595 / CCAP 157/2 / RCC745</strain>
    </source>
</reference>
<dbReference type="RefSeq" id="XP_003084080.1">
    <property type="nucleotide sequence ID" value="XM_003084032.1"/>
</dbReference>
<dbReference type="OMA" id="RYEYRRD"/>
<evidence type="ECO:0000313" key="2">
    <source>
        <dbReference type="Proteomes" id="UP000009170"/>
    </source>
</evidence>
<comment type="caution">
    <text evidence="1">The sequence shown here is derived from an EMBL/GenBank/DDBJ whole genome shotgun (WGS) entry which is preliminary data.</text>
</comment>
<gene>
    <name evidence="1" type="ORF">OT_ostta18g00410</name>
</gene>
<name>Q00SW8_OSTTA</name>
<dbReference type="GeneID" id="9838227"/>
<dbReference type="STRING" id="70448.Q00SW8"/>
<dbReference type="Proteomes" id="UP000009170">
    <property type="component" value="Unassembled WGS sequence"/>
</dbReference>
<evidence type="ECO:0000313" key="1">
    <source>
        <dbReference type="EMBL" id="CAL58496.1"/>
    </source>
</evidence>
<dbReference type="EMBL" id="CAID01000018">
    <property type="protein sequence ID" value="CAL58496.1"/>
    <property type="molecule type" value="Genomic_DNA"/>
</dbReference>